<gene>
    <name evidence="2" type="ORF">RM425_02605</name>
</gene>
<dbReference type="PROSITE" id="PS50902">
    <property type="entry name" value="FLAVODOXIN_LIKE"/>
    <property type="match status" value="1"/>
</dbReference>
<evidence type="ECO:0000259" key="1">
    <source>
        <dbReference type="PROSITE" id="PS50902"/>
    </source>
</evidence>
<dbReference type="InterPro" id="IPR029039">
    <property type="entry name" value="Flavoprotein-like_sf"/>
</dbReference>
<keyword evidence="3" id="KW-1185">Reference proteome</keyword>
<dbReference type="Pfam" id="PF12724">
    <property type="entry name" value="Flavodoxin_5"/>
    <property type="match status" value="1"/>
</dbReference>
<feature type="domain" description="Flavodoxin-like" evidence="1">
    <location>
        <begin position="23"/>
        <end position="182"/>
    </location>
</feature>
<proteinExistence type="predicted"/>
<evidence type="ECO:0000313" key="2">
    <source>
        <dbReference type="EMBL" id="MDT0274782.1"/>
    </source>
</evidence>
<name>A0ABU2K3L2_9ACTN</name>
<dbReference type="InterPro" id="IPR008254">
    <property type="entry name" value="Flavodoxin/NO_synth"/>
</dbReference>
<reference evidence="3" key="1">
    <citation type="submission" date="2023-07" db="EMBL/GenBank/DDBJ databases">
        <title>30 novel species of actinomycetes from the DSMZ collection.</title>
        <authorList>
            <person name="Nouioui I."/>
        </authorList>
    </citation>
    <scope>NUCLEOTIDE SEQUENCE [LARGE SCALE GENOMIC DNA]</scope>
    <source>
        <strain evidence="3">DSM 46792</strain>
    </source>
</reference>
<organism evidence="2 3">
    <name type="scientific">Blastococcus goldschmidtiae</name>
    <dbReference type="NCBI Taxonomy" id="3075546"/>
    <lineage>
        <taxon>Bacteria</taxon>
        <taxon>Bacillati</taxon>
        <taxon>Actinomycetota</taxon>
        <taxon>Actinomycetes</taxon>
        <taxon>Geodermatophilales</taxon>
        <taxon>Geodermatophilaceae</taxon>
        <taxon>Blastococcus</taxon>
    </lineage>
</organism>
<sequence>MPGAGATWGPAAPPSPGGEGPRILVVFAGLHGSTREIAARLARSLTCSGAGRRIGLTAALVPAQQRPDPAPFDAVVLGSAVYGGRWLAPAVSYLETYAATLARRSTWSFSSGLCSRSSVPPLGVEPSPLMHVSIGPRQHRWFAGRLERRLLSAGERRALEGHPPSVDHRDWQGVHQWADEIAGALKAADVRSRRHDVA</sequence>
<protein>
    <submittedName>
        <fullName evidence="2">Flavodoxin domain-containing protein</fullName>
    </submittedName>
</protein>
<dbReference type="SUPFAM" id="SSF52218">
    <property type="entry name" value="Flavoproteins"/>
    <property type="match status" value="1"/>
</dbReference>
<dbReference type="EMBL" id="JAVREI010000001">
    <property type="protein sequence ID" value="MDT0274782.1"/>
    <property type="molecule type" value="Genomic_DNA"/>
</dbReference>
<dbReference type="Proteomes" id="UP001183222">
    <property type="component" value="Unassembled WGS sequence"/>
</dbReference>
<dbReference type="Gene3D" id="3.40.50.360">
    <property type="match status" value="1"/>
</dbReference>
<comment type="caution">
    <text evidence="2">The sequence shown here is derived from an EMBL/GenBank/DDBJ whole genome shotgun (WGS) entry which is preliminary data.</text>
</comment>
<accession>A0ABU2K3L2</accession>
<evidence type="ECO:0000313" key="3">
    <source>
        <dbReference type="Proteomes" id="UP001183222"/>
    </source>
</evidence>
<dbReference type="InterPro" id="IPR026816">
    <property type="entry name" value="Flavodoxin_dom"/>
</dbReference>